<dbReference type="GO" id="GO:0007606">
    <property type="term" value="P:sensory perception of chemical stimulus"/>
    <property type="evidence" value="ECO:0007669"/>
    <property type="project" value="UniProtKB-UniRule"/>
</dbReference>
<comment type="caution">
    <text evidence="6">Lacks conserved residue(s) required for the propagation of feature annotation.</text>
</comment>
<feature type="transmembrane region" description="Helical" evidence="6">
    <location>
        <begin position="15"/>
        <end position="35"/>
    </location>
</feature>
<name>A0A0B1TQR4_OESDE</name>
<evidence type="ECO:0000313" key="8">
    <source>
        <dbReference type="Proteomes" id="UP000053660"/>
    </source>
</evidence>
<feature type="non-terminal residue" evidence="7">
    <location>
        <position position="1"/>
    </location>
</feature>
<accession>A0A0B1TQR4</accession>
<dbReference type="OrthoDB" id="5873767at2759"/>
<evidence type="ECO:0000256" key="2">
    <source>
        <dbReference type="ARBA" id="ARBA00005692"/>
    </source>
</evidence>
<evidence type="ECO:0000256" key="4">
    <source>
        <dbReference type="ARBA" id="ARBA00022989"/>
    </source>
</evidence>
<evidence type="ECO:0000256" key="5">
    <source>
        <dbReference type="ARBA" id="ARBA00023136"/>
    </source>
</evidence>
<feature type="transmembrane region" description="Helical" evidence="6">
    <location>
        <begin position="65"/>
        <end position="88"/>
    </location>
</feature>
<keyword evidence="3 6" id="KW-0812">Transmembrane</keyword>
<dbReference type="Pfam" id="PF02118">
    <property type="entry name" value="Srg"/>
    <property type="match status" value="1"/>
</dbReference>
<evidence type="ECO:0000256" key="1">
    <source>
        <dbReference type="ARBA" id="ARBA00004141"/>
    </source>
</evidence>
<comment type="subcellular location">
    <subcellularLocation>
        <location evidence="1">Membrane</location>
        <topology evidence="1">Multi-pass membrane protein</topology>
    </subcellularLocation>
</comment>
<reference evidence="7 8" key="1">
    <citation type="submission" date="2014-03" db="EMBL/GenBank/DDBJ databases">
        <title>Draft genome of the hookworm Oesophagostomum dentatum.</title>
        <authorList>
            <person name="Mitreva M."/>
        </authorList>
    </citation>
    <scope>NUCLEOTIDE SEQUENCE [LARGE SCALE GENOMIC DNA]</scope>
    <source>
        <strain evidence="7 8">OD-Hann</strain>
    </source>
</reference>
<dbReference type="InterPro" id="IPR000609">
    <property type="entry name" value="7TM_GPCR_serpentine_rcpt_Srg"/>
</dbReference>
<evidence type="ECO:0000256" key="3">
    <source>
        <dbReference type="ARBA" id="ARBA00022692"/>
    </source>
</evidence>
<gene>
    <name evidence="7" type="ORF">OESDEN_02295</name>
</gene>
<organism evidence="7 8">
    <name type="scientific">Oesophagostomum dentatum</name>
    <name type="common">Nodular worm</name>
    <dbReference type="NCBI Taxonomy" id="61180"/>
    <lineage>
        <taxon>Eukaryota</taxon>
        <taxon>Metazoa</taxon>
        <taxon>Ecdysozoa</taxon>
        <taxon>Nematoda</taxon>
        <taxon>Chromadorea</taxon>
        <taxon>Rhabditida</taxon>
        <taxon>Rhabditina</taxon>
        <taxon>Rhabditomorpha</taxon>
        <taxon>Strongyloidea</taxon>
        <taxon>Strongylidae</taxon>
        <taxon>Oesophagostomum</taxon>
    </lineage>
</organism>
<proteinExistence type="inferred from homology"/>
<protein>
    <recommendedName>
        <fullName evidence="6">Serpentine receptor class gamma</fullName>
    </recommendedName>
</protein>
<keyword evidence="4 6" id="KW-1133">Transmembrane helix</keyword>
<dbReference type="GO" id="GO:0004888">
    <property type="term" value="F:transmembrane signaling receptor activity"/>
    <property type="evidence" value="ECO:0007669"/>
    <property type="project" value="InterPro"/>
</dbReference>
<feature type="transmembrane region" description="Helical" evidence="6">
    <location>
        <begin position="104"/>
        <end position="125"/>
    </location>
</feature>
<dbReference type="EMBL" id="KN549407">
    <property type="protein sequence ID" value="KHJ97725.1"/>
    <property type="molecule type" value="Genomic_DNA"/>
</dbReference>
<dbReference type="AlphaFoldDB" id="A0A0B1TQR4"/>
<evidence type="ECO:0000313" key="7">
    <source>
        <dbReference type="EMBL" id="KHJ97725.1"/>
    </source>
</evidence>
<keyword evidence="8" id="KW-1185">Reference proteome</keyword>
<comment type="similarity">
    <text evidence="2 6">Belongs to the nematode receptor-like protein srg family.</text>
</comment>
<dbReference type="Proteomes" id="UP000053660">
    <property type="component" value="Unassembled WGS sequence"/>
</dbReference>
<sequence length="126" mass="14336">SCELIVQPFQIWKHALPTGIAVAVLSPLVCTYRLLTSKSWFEEEQSIGHYYPNTNADMHAVMTGFMVFLFLFLILTCAIDTISVIFVFKQERSHHSNKAERNMFILALLDFFIEAGYSTVVVSVLL</sequence>
<keyword evidence="5 6" id="KW-0472">Membrane</keyword>
<dbReference type="GO" id="GO:0016020">
    <property type="term" value="C:membrane"/>
    <property type="evidence" value="ECO:0007669"/>
    <property type="project" value="UniProtKB-SubCell"/>
</dbReference>
<evidence type="ECO:0000256" key="6">
    <source>
        <dbReference type="RuleBase" id="RU280813"/>
    </source>
</evidence>